<gene>
    <name evidence="1" type="ORF">GLOINDRAFT_2425</name>
</gene>
<organism evidence="1">
    <name type="scientific">Rhizophagus irregularis (strain DAOM 181602 / DAOM 197198 / MUCL 43194)</name>
    <name type="common">Arbuscular mycorrhizal fungus</name>
    <name type="synonym">Glomus intraradices</name>
    <dbReference type="NCBI Taxonomy" id="747089"/>
    <lineage>
        <taxon>Eukaryota</taxon>
        <taxon>Fungi</taxon>
        <taxon>Fungi incertae sedis</taxon>
        <taxon>Mucoromycota</taxon>
        <taxon>Glomeromycotina</taxon>
        <taxon>Glomeromycetes</taxon>
        <taxon>Glomerales</taxon>
        <taxon>Glomeraceae</taxon>
        <taxon>Rhizophagus</taxon>
    </lineage>
</organism>
<dbReference type="HOGENOM" id="CLU_194734_0_0_1"/>
<proteinExistence type="predicted"/>
<sequence>MTLVNQPVTPKILRNKKINKSTCVKDDKKVMNKSTLKVLTGYEVSSPEEHEHIHDIIVYDIPYTWSAEKIVAELNFGQSY</sequence>
<accession>U9UAZ4</accession>
<protein>
    <submittedName>
        <fullName evidence="1">Uncharacterized protein</fullName>
    </submittedName>
</protein>
<evidence type="ECO:0000313" key="1">
    <source>
        <dbReference type="EMBL" id="ESA16862.1"/>
    </source>
</evidence>
<reference evidence="1" key="1">
    <citation type="submission" date="2013-07" db="EMBL/GenBank/DDBJ databases">
        <title>The genome of an arbuscular mycorrhizal fungus provides insights into the evolution of the oldest plant symbiosis.</title>
        <authorList>
            <consortium name="DOE Joint Genome Institute"/>
            <person name="Tisserant E."/>
            <person name="Malbreil M."/>
            <person name="Kuo A."/>
            <person name="Kohler A."/>
            <person name="Symeonidi A."/>
            <person name="Balestrini R."/>
            <person name="Charron P."/>
            <person name="Duensing N."/>
            <person name="Frei-dit-Frey N."/>
            <person name="Gianinazzi-Pearson V."/>
            <person name="Gilbert B."/>
            <person name="Handa Y."/>
            <person name="Hijri M."/>
            <person name="Kaul R."/>
            <person name="Kawaguchi M."/>
            <person name="Krajinski F."/>
            <person name="Lammers P."/>
            <person name="Lapierre D."/>
            <person name="Masclaux F.G."/>
            <person name="Murat C."/>
            <person name="Morin E."/>
            <person name="Ndikumana S."/>
            <person name="Pagni M."/>
            <person name="Petitpierre D."/>
            <person name="Requena N."/>
            <person name="Rosikiewicz P."/>
            <person name="Riley R."/>
            <person name="Saito K."/>
            <person name="San Clemente H."/>
            <person name="Shapiro H."/>
            <person name="van Tuinen D."/>
            <person name="Becard G."/>
            <person name="Bonfante P."/>
            <person name="Paszkowski U."/>
            <person name="Shachar-Hill Y."/>
            <person name="Young J.P."/>
            <person name="Sanders I.R."/>
            <person name="Henrissat B."/>
            <person name="Rensing S.A."/>
            <person name="Grigoriev I.V."/>
            <person name="Corradi N."/>
            <person name="Roux C."/>
            <person name="Martin F."/>
        </authorList>
    </citation>
    <scope>NUCLEOTIDE SEQUENCE</scope>
    <source>
        <strain evidence="1">DAOM 197198</strain>
    </source>
</reference>
<name>U9UAZ4_RHIID</name>
<dbReference type="EMBL" id="KI280664">
    <property type="protein sequence ID" value="ESA16862.1"/>
    <property type="molecule type" value="Genomic_DNA"/>
</dbReference>
<dbReference type="AlphaFoldDB" id="U9UAZ4"/>